<name>A0A4C2AHK7_EUMVA</name>
<reference evidence="1 2" key="1">
    <citation type="journal article" date="2019" name="Commun. Biol.">
        <title>The bagworm genome reveals a unique fibroin gene that provides high tensile strength.</title>
        <authorList>
            <person name="Kono N."/>
            <person name="Nakamura H."/>
            <person name="Ohtoshi R."/>
            <person name="Tomita M."/>
            <person name="Numata K."/>
            <person name="Arakawa K."/>
        </authorList>
    </citation>
    <scope>NUCLEOTIDE SEQUENCE [LARGE SCALE GENOMIC DNA]</scope>
</reference>
<dbReference type="EMBL" id="BGZK01003155">
    <property type="protein sequence ID" value="GBP98514.1"/>
    <property type="molecule type" value="Genomic_DNA"/>
</dbReference>
<protein>
    <submittedName>
        <fullName evidence="1">Uncharacterized protein</fullName>
    </submittedName>
</protein>
<evidence type="ECO:0000313" key="1">
    <source>
        <dbReference type="EMBL" id="GBP98514.1"/>
    </source>
</evidence>
<proteinExistence type="predicted"/>
<sequence length="95" mass="10463">MSRYLALVEAAVRSATYCISSSRQSLGARKPGRTASQRANTCRRRTASAALRRGASPTISAKESERDSALDIFFVSIPLLLHLTYLAEYLTRILT</sequence>
<dbReference type="AlphaFoldDB" id="A0A4C2AHK7"/>
<accession>A0A4C2AHK7</accession>
<evidence type="ECO:0000313" key="2">
    <source>
        <dbReference type="Proteomes" id="UP000299102"/>
    </source>
</evidence>
<dbReference type="Proteomes" id="UP000299102">
    <property type="component" value="Unassembled WGS sequence"/>
</dbReference>
<organism evidence="1 2">
    <name type="scientific">Eumeta variegata</name>
    <name type="common">Bagworm moth</name>
    <name type="synonym">Eumeta japonica</name>
    <dbReference type="NCBI Taxonomy" id="151549"/>
    <lineage>
        <taxon>Eukaryota</taxon>
        <taxon>Metazoa</taxon>
        <taxon>Ecdysozoa</taxon>
        <taxon>Arthropoda</taxon>
        <taxon>Hexapoda</taxon>
        <taxon>Insecta</taxon>
        <taxon>Pterygota</taxon>
        <taxon>Neoptera</taxon>
        <taxon>Endopterygota</taxon>
        <taxon>Lepidoptera</taxon>
        <taxon>Glossata</taxon>
        <taxon>Ditrysia</taxon>
        <taxon>Tineoidea</taxon>
        <taxon>Psychidae</taxon>
        <taxon>Oiketicinae</taxon>
        <taxon>Eumeta</taxon>
    </lineage>
</organism>
<gene>
    <name evidence="1" type="ORF">EVAR_100398_1</name>
</gene>
<comment type="caution">
    <text evidence="1">The sequence shown here is derived from an EMBL/GenBank/DDBJ whole genome shotgun (WGS) entry which is preliminary data.</text>
</comment>
<keyword evidence="2" id="KW-1185">Reference proteome</keyword>